<feature type="compositionally biased region" description="Basic and acidic residues" evidence="1">
    <location>
        <begin position="1"/>
        <end position="15"/>
    </location>
</feature>
<name>A0A1B9F5V9_9BACT</name>
<comment type="caution">
    <text evidence="2">The sequence shown here is derived from an EMBL/GenBank/DDBJ whole genome shotgun (WGS) entry which is preliminary data.</text>
</comment>
<keyword evidence="3" id="KW-1185">Reference proteome</keyword>
<dbReference type="EMBL" id="MAGO01000006">
    <property type="protein sequence ID" value="OCC15302.1"/>
    <property type="molecule type" value="Genomic_DNA"/>
</dbReference>
<accession>A0A1B9F5V9</accession>
<protein>
    <submittedName>
        <fullName evidence="2">Uncharacterized protein</fullName>
    </submittedName>
</protein>
<organism evidence="2 3">
    <name type="scientific">Dissulfuribacter thermophilus</name>
    <dbReference type="NCBI Taxonomy" id="1156395"/>
    <lineage>
        <taxon>Bacteria</taxon>
        <taxon>Pseudomonadati</taxon>
        <taxon>Thermodesulfobacteriota</taxon>
        <taxon>Dissulfuribacteria</taxon>
        <taxon>Dissulfuribacterales</taxon>
        <taxon>Dissulfuribacteraceae</taxon>
        <taxon>Dissulfuribacter</taxon>
    </lineage>
</organism>
<dbReference type="RefSeq" id="WP_067618139.1">
    <property type="nucleotide sequence ID" value="NZ_MAGO01000006.1"/>
</dbReference>
<dbReference type="Proteomes" id="UP000093080">
    <property type="component" value="Unassembled WGS sequence"/>
</dbReference>
<proteinExistence type="predicted"/>
<dbReference type="AlphaFoldDB" id="A0A1B9F5V9"/>
<reference evidence="2 3" key="1">
    <citation type="submission" date="2016-06" db="EMBL/GenBank/DDBJ databases">
        <title>Respiratory ammonification of nitrate coupled to the oxidation of elemental sulfur in deep-sea autotrophic thermophilic bacteria.</title>
        <authorList>
            <person name="Slobodkina G.B."/>
            <person name="Mardanov A.V."/>
            <person name="Ravin N.V."/>
            <person name="Frolova A.A."/>
            <person name="Viryasiv M.B."/>
            <person name="Chernyh N.A."/>
            <person name="Bonch-Osmolovskaya E.A."/>
            <person name="Slobodkin A.I."/>
        </authorList>
    </citation>
    <scope>NUCLEOTIDE SEQUENCE [LARGE SCALE GENOMIC DNA]</scope>
    <source>
        <strain evidence="2 3">S69</strain>
    </source>
</reference>
<feature type="region of interest" description="Disordered" evidence="1">
    <location>
        <begin position="1"/>
        <end position="34"/>
    </location>
</feature>
<evidence type="ECO:0000313" key="3">
    <source>
        <dbReference type="Proteomes" id="UP000093080"/>
    </source>
</evidence>
<feature type="compositionally biased region" description="Basic and acidic residues" evidence="1">
    <location>
        <begin position="23"/>
        <end position="34"/>
    </location>
</feature>
<evidence type="ECO:0000313" key="2">
    <source>
        <dbReference type="EMBL" id="OCC15302.1"/>
    </source>
</evidence>
<dbReference type="STRING" id="1156395.DBT_1425"/>
<sequence>MGERKKSWREIDKLRDRSRHTRSSSEPKSMLERALDDPRLKKLYLKEAEKLFLGPKGTPEHDEALKRLKDSYGKKSFEQAARDYVSKFGLPDEWGVLILLLDLKESPQIVCDAMERAKDMLDTKGPLEKTGFISKLKVLSMTSPDPDISEVAEEILEAIS</sequence>
<gene>
    <name evidence="2" type="ORF">DBT_1425</name>
</gene>
<dbReference type="OrthoDB" id="9785617at2"/>
<evidence type="ECO:0000256" key="1">
    <source>
        <dbReference type="SAM" id="MobiDB-lite"/>
    </source>
</evidence>